<accession>A0AAV7LEE4</accession>
<sequence>MTGARATPGPRHCSLSRHRDILAMTSHALLSRTSQGHPRHDVTLMTGARATPGPRHCSLSRHRDILAMTSRTALSHVTETSSP</sequence>
<dbReference type="EMBL" id="JANPWB010000016">
    <property type="protein sequence ID" value="KAJ1085925.1"/>
    <property type="molecule type" value="Genomic_DNA"/>
</dbReference>
<organism evidence="1 3">
    <name type="scientific">Pleurodeles waltl</name>
    <name type="common">Iberian ribbed newt</name>
    <dbReference type="NCBI Taxonomy" id="8319"/>
    <lineage>
        <taxon>Eukaryota</taxon>
        <taxon>Metazoa</taxon>
        <taxon>Chordata</taxon>
        <taxon>Craniata</taxon>
        <taxon>Vertebrata</taxon>
        <taxon>Euteleostomi</taxon>
        <taxon>Amphibia</taxon>
        <taxon>Batrachia</taxon>
        <taxon>Caudata</taxon>
        <taxon>Salamandroidea</taxon>
        <taxon>Salamandridae</taxon>
        <taxon>Pleurodelinae</taxon>
        <taxon>Pleurodeles</taxon>
    </lineage>
</organism>
<dbReference type="AlphaFoldDB" id="A0AAV7LEE4"/>
<evidence type="ECO:0000313" key="3">
    <source>
        <dbReference type="Proteomes" id="UP001066276"/>
    </source>
</evidence>
<evidence type="ECO:0000313" key="2">
    <source>
        <dbReference type="EMBL" id="KAJ1085926.1"/>
    </source>
</evidence>
<reference evidence="1" key="1">
    <citation type="journal article" date="2022" name="bioRxiv">
        <title>Sequencing and chromosome-scale assembly of the giantPleurodeles waltlgenome.</title>
        <authorList>
            <person name="Brown T."/>
            <person name="Elewa A."/>
            <person name="Iarovenko S."/>
            <person name="Subramanian E."/>
            <person name="Araus A.J."/>
            <person name="Petzold A."/>
            <person name="Susuki M."/>
            <person name="Suzuki K.-i.T."/>
            <person name="Hayashi T."/>
            <person name="Toyoda A."/>
            <person name="Oliveira C."/>
            <person name="Osipova E."/>
            <person name="Leigh N.D."/>
            <person name="Simon A."/>
            <person name="Yun M.H."/>
        </authorList>
    </citation>
    <scope>NUCLEOTIDE SEQUENCE</scope>
    <source>
        <strain evidence="1">20211129_DDA</strain>
        <tissue evidence="1">Liver</tissue>
    </source>
</reference>
<gene>
    <name evidence="1" type="ORF">NDU88_006049</name>
    <name evidence="2" type="ORF">NDU88_006050</name>
</gene>
<proteinExistence type="predicted"/>
<evidence type="ECO:0000313" key="1">
    <source>
        <dbReference type="EMBL" id="KAJ1085925.1"/>
    </source>
</evidence>
<comment type="caution">
    <text evidence="1">The sequence shown here is derived from an EMBL/GenBank/DDBJ whole genome shotgun (WGS) entry which is preliminary data.</text>
</comment>
<keyword evidence="3" id="KW-1185">Reference proteome</keyword>
<name>A0AAV7LEE4_PLEWA</name>
<dbReference type="Proteomes" id="UP001066276">
    <property type="component" value="Chromosome 12"/>
</dbReference>
<protein>
    <submittedName>
        <fullName evidence="1">Uncharacterized protein</fullName>
    </submittedName>
</protein>
<dbReference type="EMBL" id="JANPWB010000016">
    <property type="protein sequence ID" value="KAJ1085926.1"/>
    <property type="molecule type" value="Genomic_DNA"/>
</dbReference>